<dbReference type="Pfam" id="PF03551">
    <property type="entry name" value="PadR"/>
    <property type="match status" value="1"/>
</dbReference>
<evidence type="ECO:0000313" key="2">
    <source>
        <dbReference type="EMBL" id="CAB4646185.1"/>
    </source>
</evidence>
<dbReference type="InterPro" id="IPR036388">
    <property type="entry name" value="WH-like_DNA-bd_sf"/>
</dbReference>
<reference evidence="2" key="1">
    <citation type="submission" date="2020-05" db="EMBL/GenBank/DDBJ databases">
        <authorList>
            <person name="Chiriac C."/>
            <person name="Salcher M."/>
            <person name="Ghai R."/>
            <person name="Kavagutti S V."/>
        </authorList>
    </citation>
    <scope>NUCLEOTIDE SEQUENCE</scope>
</reference>
<organism evidence="2">
    <name type="scientific">freshwater metagenome</name>
    <dbReference type="NCBI Taxonomy" id="449393"/>
    <lineage>
        <taxon>unclassified sequences</taxon>
        <taxon>metagenomes</taxon>
        <taxon>ecological metagenomes</taxon>
    </lineage>
</organism>
<accession>A0A6J6KD50</accession>
<dbReference type="PANTHER" id="PTHR33169:SF27">
    <property type="entry name" value="TRANSCRIPTIONAL REGULATOR PADR FAMILY PROTEIN"/>
    <property type="match status" value="1"/>
</dbReference>
<proteinExistence type="predicted"/>
<dbReference type="EMBL" id="CAEZWH010000021">
    <property type="protein sequence ID" value="CAB4646185.1"/>
    <property type="molecule type" value="Genomic_DNA"/>
</dbReference>
<dbReference type="InterPro" id="IPR052509">
    <property type="entry name" value="Metal_resp_DNA-bind_regulator"/>
</dbReference>
<dbReference type="Gene3D" id="1.10.10.10">
    <property type="entry name" value="Winged helix-like DNA-binding domain superfamily/Winged helix DNA-binding domain"/>
    <property type="match status" value="1"/>
</dbReference>
<dbReference type="InterPro" id="IPR036390">
    <property type="entry name" value="WH_DNA-bd_sf"/>
</dbReference>
<sequence>MRLYEPSSLDQTVLALIIEQPRHGFALHKELDSDESLSSVMRVRHPLVYRAINSLLEAKYIRPSKVEPGDQGSARTVYTATASGKRANQTWLNEVVTHPRDARIELLCKFVLRSRQGLSNTILARRQREAFSKIVVDLKKSAKQPDVGAQLVAQWRYETVNAMVRVLQSVK</sequence>
<dbReference type="AlphaFoldDB" id="A0A6J6KD50"/>
<dbReference type="InterPro" id="IPR005149">
    <property type="entry name" value="Tscrpt_reg_PadR_N"/>
</dbReference>
<protein>
    <submittedName>
        <fullName evidence="2">Unannotated protein</fullName>
    </submittedName>
</protein>
<name>A0A6J6KD50_9ZZZZ</name>
<dbReference type="PANTHER" id="PTHR33169">
    <property type="entry name" value="PADR-FAMILY TRANSCRIPTIONAL REGULATOR"/>
    <property type="match status" value="1"/>
</dbReference>
<feature type="domain" description="Transcription regulator PadR N-terminal" evidence="1">
    <location>
        <begin position="13"/>
        <end position="87"/>
    </location>
</feature>
<evidence type="ECO:0000259" key="1">
    <source>
        <dbReference type="Pfam" id="PF03551"/>
    </source>
</evidence>
<dbReference type="SUPFAM" id="SSF46785">
    <property type="entry name" value="Winged helix' DNA-binding domain"/>
    <property type="match status" value="1"/>
</dbReference>
<gene>
    <name evidence="2" type="ORF">UFOPK2195_00216</name>
</gene>